<keyword evidence="2" id="KW-1185">Reference proteome</keyword>
<evidence type="ECO:0000313" key="1">
    <source>
        <dbReference type="EMBL" id="KAJ9127045.1"/>
    </source>
</evidence>
<protein>
    <submittedName>
        <fullName evidence="1">Uncharacterized protein</fullName>
    </submittedName>
</protein>
<gene>
    <name evidence="1" type="ORF">QFC24_001277</name>
</gene>
<accession>A0ACC2XSN4</accession>
<organism evidence="1 2">
    <name type="scientific">Naganishia onofrii</name>
    <dbReference type="NCBI Taxonomy" id="1851511"/>
    <lineage>
        <taxon>Eukaryota</taxon>
        <taxon>Fungi</taxon>
        <taxon>Dikarya</taxon>
        <taxon>Basidiomycota</taxon>
        <taxon>Agaricomycotina</taxon>
        <taxon>Tremellomycetes</taxon>
        <taxon>Filobasidiales</taxon>
        <taxon>Filobasidiaceae</taxon>
        <taxon>Naganishia</taxon>
    </lineage>
</organism>
<dbReference type="Proteomes" id="UP001234202">
    <property type="component" value="Unassembled WGS sequence"/>
</dbReference>
<comment type="caution">
    <text evidence="1">The sequence shown here is derived from an EMBL/GenBank/DDBJ whole genome shotgun (WGS) entry which is preliminary data.</text>
</comment>
<reference evidence="1" key="1">
    <citation type="submission" date="2023-04" db="EMBL/GenBank/DDBJ databases">
        <title>Draft Genome sequencing of Naganishia species isolated from polar environments using Oxford Nanopore Technology.</title>
        <authorList>
            <person name="Leo P."/>
            <person name="Venkateswaran K."/>
        </authorList>
    </citation>
    <scope>NUCLEOTIDE SEQUENCE</scope>
    <source>
        <strain evidence="1">DBVPG 5303</strain>
    </source>
</reference>
<name>A0ACC2XSN4_9TREE</name>
<proteinExistence type="predicted"/>
<sequence length="476" mass="52715">MSQVHPSTLNRKGRRRRLANALNNPFAFTNNAVATASVTNSQILHLPYAVDQRNESSSSIAPQMQSSSSNSVAGKKRKRRRLEAVSTSATLGVSPTHSSPVELDPATALGPEASHAGTSATPFVTPTAITETGVSSLPQNVASSSLASVQLQLQERTKLLAERESNTRLAAQLQTLGKEVQFKNEHYESADLSHYTRNRTKCCFTCRTAVVHKPIPSYIIKDTVHALSAQLRLQGSGTETEAEDVSKIVSAADRAAMWDTVFKPVTNRSWYVDEEDNGVRRCGTCGHEIEGRNCSHCNEHFSDLSDEDSYDDYSEDESLIFRHPINERFLGARWPGEDSEEGEDFSGEENWHGVDRGRGELALNHLRGQRGPGNRYQPMDFEFGFQEGVLENGSEGEGTESEVASFIDDEDMGLEGHFIRGYDFDGDDDGDEERHEDEEDDHDAFMGTIDRLRLDRHGRPTRIRGRAVAYSPSYGS</sequence>
<dbReference type="EMBL" id="JASBWV010000003">
    <property type="protein sequence ID" value="KAJ9127045.1"/>
    <property type="molecule type" value="Genomic_DNA"/>
</dbReference>
<evidence type="ECO:0000313" key="2">
    <source>
        <dbReference type="Proteomes" id="UP001234202"/>
    </source>
</evidence>